<dbReference type="PANTHER" id="PTHR30399">
    <property type="entry name" value="UNCHARACTERIZED PROTEIN YGJP"/>
    <property type="match status" value="1"/>
</dbReference>
<proteinExistence type="predicted"/>
<dbReference type="EMBL" id="CP063164">
    <property type="protein sequence ID" value="QOR62009.1"/>
    <property type="molecule type" value="Genomic_DNA"/>
</dbReference>
<dbReference type="InterPro" id="IPR002725">
    <property type="entry name" value="YgjP-like_metallopeptidase"/>
</dbReference>
<organism evidence="2 3">
    <name type="scientific">Sulfurovum indicum</name>
    <dbReference type="NCBI Taxonomy" id="2779528"/>
    <lineage>
        <taxon>Bacteria</taxon>
        <taxon>Pseudomonadati</taxon>
        <taxon>Campylobacterota</taxon>
        <taxon>Epsilonproteobacteria</taxon>
        <taxon>Campylobacterales</taxon>
        <taxon>Sulfurovaceae</taxon>
        <taxon>Sulfurovum</taxon>
    </lineage>
</organism>
<evidence type="ECO:0000259" key="1">
    <source>
        <dbReference type="Pfam" id="PF01863"/>
    </source>
</evidence>
<sequence length="225" mass="27235">MTTILPYYTHIVNPRLRHTYLSFDGEGNLLVKSPKVPQRYIEQLLLQKADWIRRSRQKILKKKGRISRIHHEMELYYLGKSYPLQFREHAKKRVEFCFEESGFSLLYNRLDMQQFQKRIYAFYKTAARETIPPLVDKWAERMSLYPESIIFRKARRQWGSCSGENRLSFNTMLMKLPLEVIEYVIVHELAHIRHKHHQKAFWKLVEETMPDYRKQVDILKTYTPV</sequence>
<dbReference type="AlphaFoldDB" id="A0A7M1S5J4"/>
<dbReference type="KEGG" id="sinu:IMZ28_00525"/>
<protein>
    <submittedName>
        <fullName evidence="2">M48 family metallopeptidase</fullName>
    </submittedName>
</protein>
<reference evidence="2 3" key="1">
    <citation type="submission" date="2020-10" db="EMBL/GenBank/DDBJ databases">
        <title>The genome of sulfurovum sp.</title>
        <authorList>
            <person name="Xie S."/>
            <person name="Shao Z."/>
            <person name="Jiang L."/>
        </authorList>
    </citation>
    <scope>NUCLEOTIDE SEQUENCE [LARGE SCALE GENOMIC DNA]</scope>
    <source>
        <strain evidence="2 3">ST-419</strain>
    </source>
</reference>
<feature type="domain" description="YgjP-like metallopeptidase" evidence="1">
    <location>
        <begin position="18"/>
        <end position="221"/>
    </location>
</feature>
<dbReference type="Pfam" id="PF01863">
    <property type="entry name" value="YgjP-like"/>
    <property type="match status" value="1"/>
</dbReference>
<dbReference type="Gene3D" id="3.30.2010.10">
    <property type="entry name" value="Metalloproteases ('zincins'), catalytic domain"/>
    <property type="match status" value="1"/>
</dbReference>
<dbReference type="PANTHER" id="PTHR30399:SF1">
    <property type="entry name" value="UTP PYROPHOSPHATASE"/>
    <property type="match status" value="1"/>
</dbReference>
<dbReference type="CDD" id="cd07344">
    <property type="entry name" value="M48_yhfN_like"/>
    <property type="match status" value="1"/>
</dbReference>
<keyword evidence="3" id="KW-1185">Reference proteome</keyword>
<evidence type="ECO:0000313" key="2">
    <source>
        <dbReference type="EMBL" id="QOR62009.1"/>
    </source>
</evidence>
<dbReference type="RefSeq" id="WP_197548714.1">
    <property type="nucleotide sequence ID" value="NZ_CP063164.1"/>
</dbReference>
<dbReference type="Proteomes" id="UP000595074">
    <property type="component" value="Chromosome"/>
</dbReference>
<name>A0A7M1S5J4_9BACT</name>
<evidence type="ECO:0000313" key="3">
    <source>
        <dbReference type="Proteomes" id="UP000595074"/>
    </source>
</evidence>
<gene>
    <name evidence="2" type="ORF">IMZ28_00525</name>
</gene>
<dbReference type="InterPro" id="IPR053136">
    <property type="entry name" value="UTP_pyrophosphatase-like"/>
</dbReference>
<accession>A0A7M1S5J4</accession>